<organism evidence="2 3">
    <name type="scientific">Marasmius crinis-equi</name>
    <dbReference type="NCBI Taxonomy" id="585013"/>
    <lineage>
        <taxon>Eukaryota</taxon>
        <taxon>Fungi</taxon>
        <taxon>Dikarya</taxon>
        <taxon>Basidiomycota</taxon>
        <taxon>Agaricomycotina</taxon>
        <taxon>Agaricomycetes</taxon>
        <taxon>Agaricomycetidae</taxon>
        <taxon>Agaricales</taxon>
        <taxon>Marasmiineae</taxon>
        <taxon>Marasmiaceae</taxon>
        <taxon>Marasmius</taxon>
    </lineage>
</organism>
<proteinExistence type="predicted"/>
<sequence length="504" mass="55392">MPPRRIGTRGVKLQTPKELLPTTCSEQKEKKAQKELELAQQREEKEGQKRAEEEARAQKAGQSNERIASVEDRLALKEVKHQSLRPDLNVNVGLQATGAGQKNTGTLNTIARSRQIAAQKGGISVAAAVAPKLQEGEEMIKPEEDKEDALSNLDPANGATAVAQTSCLLQVDLDEFGDDIDELASDVDYVPSETDNKPKKRFSAADQELDSDAEKALVNDIDPELDDNAAYRSFLAMRNAAKVARVKSIKKKETQMKQKEVKNAQKSQVRNAVALARKVQPAPQDSRKRALSQSEDKADPKKSRVTEPKKRKAIELDIGGLRKSYQSIYQQASATSSRSSLQSEGSQSAEGEDLVGGVFDDDNDNLALAIARDAKKKRLEPESVYMQAIRKSEGVPANPVKLVAADVNDIDVKESTHTAPTQLQLTPRKTVSVRDLPISSADFNKNFLPIILDFVGTQENQFGISSNQDLLPFIRKQFNIIYPDHSPVDDALLKLVTRVVLGEI</sequence>
<dbReference type="Proteomes" id="UP001465976">
    <property type="component" value="Unassembled WGS sequence"/>
</dbReference>
<feature type="region of interest" description="Disordered" evidence="1">
    <location>
        <begin position="334"/>
        <end position="357"/>
    </location>
</feature>
<name>A0ABR3EZR3_9AGAR</name>
<evidence type="ECO:0000313" key="2">
    <source>
        <dbReference type="EMBL" id="KAL0568425.1"/>
    </source>
</evidence>
<reference evidence="2 3" key="1">
    <citation type="submission" date="2024-02" db="EMBL/GenBank/DDBJ databases">
        <title>A draft genome for the cacao thread blight pathogen Marasmius crinis-equi.</title>
        <authorList>
            <person name="Cohen S.P."/>
            <person name="Baruah I.K."/>
            <person name="Amoako-Attah I."/>
            <person name="Bukari Y."/>
            <person name="Meinhardt L.W."/>
            <person name="Bailey B.A."/>
        </authorList>
    </citation>
    <scope>NUCLEOTIDE SEQUENCE [LARGE SCALE GENOMIC DNA]</scope>
    <source>
        <strain evidence="2 3">GH-76</strain>
    </source>
</reference>
<comment type="caution">
    <text evidence="2">The sequence shown here is derived from an EMBL/GenBank/DDBJ whole genome shotgun (WGS) entry which is preliminary data.</text>
</comment>
<evidence type="ECO:0000256" key="1">
    <source>
        <dbReference type="SAM" id="MobiDB-lite"/>
    </source>
</evidence>
<feature type="region of interest" description="Disordered" evidence="1">
    <location>
        <begin position="275"/>
        <end position="313"/>
    </location>
</feature>
<feature type="region of interest" description="Disordered" evidence="1">
    <location>
        <begin position="189"/>
        <end position="209"/>
    </location>
</feature>
<gene>
    <name evidence="2" type="ORF">V5O48_013560</name>
</gene>
<dbReference type="EMBL" id="JBAHYK010001343">
    <property type="protein sequence ID" value="KAL0568425.1"/>
    <property type="molecule type" value="Genomic_DNA"/>
</dbReference>
<feature type="compositionally biased region" description="Low complexity" evidence="1">
    <location>
        <begin position="334"/>
        <end position="349"/>
    </location>
</feature>
<keyword evidence="3" id="KW-1185">Reference proteome</keyword>
<accession>A0ABR3EZR3</accession>
<feature type="compositionally biased region" description="Basic and acidic residues" evidence="1">
    <location>
        <begin position="26"/>
        <end position="57"/>
    </location>
</feature>
<feature type="region of interest" description="Disordered" evidence="1">
    <location>
        <begin position="1"/>
        <end position="66"/>
    </location>
</feature>
<protein>
    <submittedName>
        <fullName evidence="2">Uncharacterized protein</fullName>
    </submittedName>
</protein>
<feature type="compositionally biased region" description="Basic and acidic residues" evidence="1">
    <location>
        <begin position="294"/>
        <end position="308"/>
    </location>
</feature>
<evidence type="ECO:0000313" key="3">
    <source>
        <dbReference type="Proteomes" id="UP001465976"/>
    </source>
</evidence>